<name>A0A512NM18_9HYPH</name>
<accession>A0A512NM18</accession>
<comment type="caution">
    <text evidence="3">The sequence shown here is derived from an EMBL/GenBank/DDBJ whole genome shotgun (WGS) entry which is preliminary data.</text>
</comment>
<dbReference type="InterPro" id="IPR002155">
    <property type="entry name" value="Thiolase"/>
</dbReference>
<feature type="domain" description="Thiolase C-terminal" evidence="2">
    <location>
        <begin position="248"/>
        <end position="377"/>
    </location>
</feature>
<dbReference type="RefSeq" id="WP_147155366.1">
    <property type="nucleotide sequence ID" value="NZ_BKAJ01000146.1"/>
</dbReference>
<dbReference type="NCBIfam" id="NF006010">
    <property type="entry name" value="PRK08142.1"/>
    <property type="match status" value="1"/>
</dbReference>
<dbReference type="PANTHER" id="PTHR42870">
    <property type="entry name" value="ACETYL-COA C-ACETYLTRANSFERASE"/>
    <property type="match status" value="1"/>
</dbReference>
<sequence length="390" mass="41186">MSIKGKAYIAGIYEHPTRLAKDISLAQIHAQVAKGALEDAGLTKDDVDGYFCAGDAPGLGPMSMVEYMGLKPRHVDSTDTGGSSYLLHVAHAAEAIAMGKCKVALITLAGRPRAEGMATGTVPRSRGGTPTPDEPFEFPYGPTVVNMYAMCAMRHMHEFGTTSEQLAWIKVAASHHAQYNEHALLRDVVTVEDVVNSPMISDPLHRLDCCVITDGGGAIVVVAPEIAKSLKRPKVKLIGAGEFVKTQMGGKVDLTYSGARFSGATAFAEAGVKPSDMKYVSIYDSFTITVLMQLEDLGFCEKGKGGKLVADGNLISGTGKLPFNTDGGGLCSNHPANRGGLTKVLEAVRQLRGEAHPKVQVKNCDLALAHGTGGSLGLRHGSGTVILERE</sequence>
<evidence type="ECO:0000259" key="2">
    <source>
        <dbReference type="Pfam" id="PF22691"/>
    </source>
</evidence>
<evidence type="ECO:0000313" key="4">
    <source>
        <dbReference type="Proteomes" id="UP000321058"/>
    </source>
</evidence>
<organism evidence="3 4">
    <name type="scientific">Reyranella soli</name>
    <dbReference type="NCBI Taxonomy" id="1230389"/>
    <lineage>
        <taxon>Bacteria</taxon>
        <taxon>Pseudomonadati</taxon>
        <taxon>Pseudomonadota</taxon>
        <taxon>Alphaproteobacteria</taxon>
        <taxon>Hyphomicrobiales</taxon>
        <taxon>Reyranellaceae</taxon>
        <taxon>Reyranella</taxon>
    </lineage>
</organism>
<reference evidence="3 4" key="1">
    <citation type="submission" date="2019-07" db="EMBL/GenBank/DDBJ databases">
        <title>Whole genome shotgun sequence of Reyranella soli NBRC 108950.</title>
        <authorList>
            <person name="Hosoyama A."/>
            <person name="Uohara A."/>
            <person name="Ohji S."/>
            <person name="Ichikawa N."/>
        </authorList>
    </citation>
    <scope>NUCLEOTIDE SEQUENCE [LARGE SCALE GENOMIC DNA]</scope>
    <source>
        <strain evidence="3 4">NBRC 108950</strain>
    </source>
</reference>
<dbReference type="Proteomes" id="UP000321058">
    <property type="component" value="Unassembled WGS sequence"/>
</dbReference>
<dbReference type="CDD" id="cd00829">
    <property type="entry name" value="SCP-x_thiolase"/>
    <property type="match status" value="1"/>
</dbReference>
<dbReference type="PANTHER" id="PTHR42870:SF1">
    <property type="entry name" value="NON-SPECIFIC LIPID-TRANSFER PROTEIN-LIKE 2"/>
    <property type="match status" value="1"/>
</dbReference>
<dbReference type="Pfam" id="PF22691">
    <property type="entry name" value="Thiolase_C_1"/>
    <property type="match status" value="1"/>
</dbReference>
<dbReference type="SUPFAM" id="SSF53901">
    <property type="entry name" value="Thiolase-like"/>
    <property type="match status" value="2"/>
</dbReference>
<dbReference type="OrthoDB" id="9790314at2"/>
<keyword evidence="3" id="KW-0808">Transferase</keyword>
<proteinExistence type="predicted"/>
<protein>
    <submittedName>
        <fullName evidence="3">Acetyl-CoA acetyltransferase</fullName>
    </submittedName>
</protein>
<dbReference type="Gene3D" id="3.40.47.10">
    <property type="match status" value="1"/>
</dbReference>
<evidence type="ECO:0000313" key="3">
    <source>
        <dbReference type="EMBL" id="GEP59998.1"/>
    </source>
</evidence>
<dbReference type="AlphaFoldDB" id="A0A512NM18"/>
<dbReference type="InterPro" id="IPR055140">
    <property type="entry name" value="Thiolase_C_2"/>
</dbReference>
<keyword evidence="4" id="KW-1185">Reference proteome</keyword>
<evidence type="ECO:0000256" key="1">
    <source>
        <dbReference type="SAM" id="MobiDB-lite"/>
    </source>
</evidence>
<dbReference type="PIRSF" id="PIRSF000429">
    <property type="entry name" value="Ac-CoA_Ac_transf"/>
    <property type="match status" value="1"/>
</dbReference>
<gene>
    <name evidence="3" type="ORF">RSO01_71640</name>
</gene>
<dbReference type="GO" id="GO:0003988">
    <property type="term" value="F:acetyl-CoA C-acyltransferase activity"/>
    <property type="evidence" value="ECO:0007669"/>
    <property type="project" value="UniProtKB-ARBA"/>
</dbReference>
<feature type="region of interest" description="Disordered" evidence="1">
    <location>
        <begin position="116"/>
        <end position="136"/>
    </location>
</feature>
<dbReference type="EMBL" id="BKAJ01000146">
    <property type="protein sequence ID" value="GEP59998.1"/>
    <property type="molecule type" value="Genomic_DNA"/>
</dbReference>
<dbReference type="InterPro" id="IPR016039">
    <property type="entry name" value="Thiolase-like"/>
</dbReference>